<evidence type="ECO:0000313" key="4">
    <source>
        <dbReference type="Proteomes" id="UP001307889"/>
    </source>
</evidence>
<gene>
    <name evidence="3" type="ORF">NTJ_09464</name>
</gene>
<keyword evidence="1" id="KW-0812">Transmembrane</keyword>
<keyword evidence="2" id="KW-0732">Signal</keyword>
<evidence type="ECO:0000256" key="2">
    <source>
        <dbReference type="SAM" id="SignalP"/>
    </source>
</evidence>
<keyword evidence="1" id="KW-0472">Membrane</keyword>
<reference evidence="3 4" key="1">
    <citation type="submission" date="2023-09" db="EMBL/GenBank/DDBJ databases">
        <title>Nesidiocoris tenuis whole genome shotgun sequence.</title>
        <authorList>
            <person name="Shibata T."/>
            <person name="Shimoda M."/>
            <person name="Kobayashi T."/>
            <person name="Uehara T."/>
        </authorList>
    </citation>
    <scope>NUCLEOTIDE SEQUENCE [LARGE SCALE GENOMIC DNA]</scope>
    <source>
        <strain evidence="3 4">Japan</strain>
    </source>
</reference>
<keyword evidence="4" id="KW-1185">Reference proteome</keyword>
<evidence type="ECO:0000313" key="3">
    <source>
        <dbReference type="EMBL" id="BES96651.1"/>
    </source>
</evidence>
<keyword evidence="1" id="KW-1133">Transmembrane helix</keyword>
<name>A0ABN7AWT7_9HEMI</name>
<protein>
    <recommendedName>
        <fullName evidence="5">SEA domain-containing protein</fullName>
    </recommendedName>
</protein>
<feature type="signal peptide" evidence="2">
    <location>
        <begin position="1"/>
        <end position="21"/>
    </location>
</feature>
<sequence>MRPDVFALAAALGAVFFFANADDSVSSTNNLVSKEDQNAKTSPRDDCKQKFTVGCIQSDITAFFRSFAKAPPLEIFPGVTISSNINKRLFNSSSPFGISDFLKTITLHVAVYNDEALSYIYAHNQPQDGPAGRGKKFKFLSIYTVFAIAFALLSALVGKAMTLSIVSLVMAMLTRNLIGNAPAGSPPIAYDIVRRPQVQLAHTQTQEDIYEGAHSYPVGYVFPRVTARSSHPYYAQVPRIPPAETPIGNVEMPPPIE</sequence>
<dbReference type="Proteomes" id="UP001307889">
    <property type="component" value="Chromosome 7"/>
</dbReference>
<feature type="chain" id="PRO_5045390692" description="SEA domain-containing protein" evidence="2">
    <location>
        <begin position="22"/>
        <end position="257"/>
    </location>
</feature>
<evidence type="ECO:0008006" key="5">
    <source>
        <dbReference type="Google" id="ProtNLM"/>
    </source>
</evidence>
<accession>A0ABN7AWT7</accession>
<dbReference type="EMBL" id="AP028915">
    <property type="protein sequence ID" value="BES96651.1"/>
    <property type="molecule type" value="Genomic_DNA"/>
</dbReference>
<organism evidence="3 4">
    <name type="scientific">Nesidiocoris tenuis</name>
    <dbReference type="NCBI Taxonomy" id="355587"/>
    <lineage>
        <taxon>Eukaryota</taxon>
        <taxon>Metazoa</taxon>
        <taxon>Ecdysozoa</taxon>
        <taxon>Arthropoda</taxon>
        <taxon>Hexapoda</taxon>
        <taxon>Insecta</taxon>
        <taxon>Pterygota</taxon>
        <taxon>Neoptera</taxon>
        <taxon>Paraneoptera</taxon>
        <taxon>Hemiptera</taxon>
        <taxon>Heteroptera</taxon>
        <taxon>Panheteroptera</taxon>
        <taxon>Cimicomorpha</taxon>
        <taxon>Miridae</taxon>
        <taxon>Dicyphina</taxon>
        <taxon>Nesidiocoris</taxon>
    </lineage>
</organism>
<evidence type="ECO:0000256" key="1">
    <source>
        <dbReference type="SAM" id="Phobius"/>
    </source>
</evidence>
<proteinExistence type="predicted"/>
<feature type="transmembrane region" description="Helical" evidence="1">
    <location>
        <begin position="140"/>
        <end position="173"/>
    </location>
</feature>